<sequence length="691" mass="74255">MNKQVNPWEVLYCTFEISEAAVACGRQHDNLELAQQESSTTDISGCKQSRANSAGSVSISRHNLGSVSLNLNPGSKHTLEESPDSKCLSIGSVSQDALDISKKPTHKFQTLKAKKCKDVNPDLEAMLHECFSSLSKDLGMETTHLSSHETTETNDRQNACTTPEVVHQSTSNCSNSFYTNLCADNALTATNECNPKDRGFFDFYDFFPDNPEFLNKCDLDFVDGMSELKTNLKPAQNYNNFDIGATKQHDFPSSADEVRLSPCETHGQDTMKSSCYAKSTMEYEPALRDPEPYSSHGKSEASDGQSHMLETPSPDFFTLLSASSSSTYSVDSNVFSGTEASSSEIKFDSSCAFQNSKSFSIEDARSPLSNMPVLVRFSNNNGSRLSGENDVEVEQAVASIVEDALEMDETDGGSVAPADPRHNTTATTAATSVISSTPSENINNKCPENPRNVSSMMCFTPPSDELTSDDLLKHPKASSVPSFPIMDYTFPTTCSSDGTLPLLSPVTSTSGIDSATSSSFLNSSPLKLADPVVSLAIWNSNLSDLNTAGSQQPVAGGDATDLDSDIWESLELQNYVCGDTDSSDDISGLKSSDLLTGLDPFLSADSEAAMPQCDFQTSMMSLTEGQGEDNKNGEGLMQSTPVAWDVPVTLPSAEPVKAIAPSDSKMVKAETNSGKSRRSNEGLNGSLPLHL</sequence>
<proteinExistence type="predicted"/>
<keyword evidence="3" id="KW-1185">Reference proteome</keyword>
<dbReference type="OrthoDB" id="6276771at2759"/>
<name>A0A3P7LL37_DIBLA</name>
<feature type="region of interest" description="Disordered" evidence="1">
    <location>
        <begin position="287"/>
        <end position="313"/>
    </location>
</feature>
<evidence type="ECO:0000256" key="1">
    <source>
        <dbReference type="SAM" id="MobiDB-lite"/>
    </source>
</evidence>
<reference evidence="2 3" key="1">
    <citation type="submission" date="2018-11" db="EMBL/GenBank/DDBJ databases">
        <authorList>
            <consortium name="Pathogen Informatics"/>
        </authorList>
    </citation>
    <scope>NUCLEOTIDE SEQUENCE [LARGE SCALE GENOMIC DNA]</scope>
</reference>
<feature type="compositionally biased region" description="Basic and acidic residues" evidence="1">
    <location>
        <begin position="287"/>
        <end position="301"/>
    </location>
</feature>
<dbReference type="AlphaFoldDB" id="A0A3P7LL37"/>
<gene>
    <name evidence="2" type="ORF">DILT_LOCUS8288</name>
</gene>
<accession>A0A3P7LL37</accession>
<dbReference type="EMBL" id="UYRU01053943">
    <property type="protein sequence ID" value="VDN12457.1"/>
    <property type="molecule type" value="Genomic_DNA"/>
</dbReference>
<protein>
    <submittedName>
        <fullName evidence="2">Uncharacterized protein</fullName>
    </submittedName>
</protein>
<dbReference type="Proteomes" id="UP000281553">
    <property type="component" value="Unassembled WGS sequence"/>
</dbReference>
<feature type="region of interest" description="Disordered" evidence="1">
    <location>
        <begin position="655"/>
        <end position="691"/>
    </location>
</feature>
<evidence type="ECO:0000313" key="3">
    <source>
        <dbReference type="Proteomes" id="UP000281553"/>
    </source>
</evidence>
<evidence type="ECO:0000313" key="2">
    <source>
        <dbReference type="EMBL" id="VDN12457.1"/>
    </source>
</evidence>
<organism evidence="2 3">
    <name type="scientific">Dibothriocephalus latus</name>
    <name type="common">Fish tapeworm</name>
    <name type="synonym">Diphyllobothrium latum</name>
    <dbReference type="NCBI Taxonomy" id="60516"/>
    <lineage>
        <taxon>Eukaryota</taxon>
        <taxon>Metazoa</taxon>
        <taxon>Spiralia</taxon>
        <taxon>Lophotrochozoa</taxon>
        <taxon>Platyhelminthes</taxon>
        <taxon>Cestoda</taxon>
        <taxon>Eucestoda</taxon>
        <taxon>Diphyllobothriidea</taxon>
        <taxon>Diphyllobothriidae</taxon>
        <taxon>Dibothriocephalus</taxon>
    </lineage>
</organism>